<dbReference type="Proteomes" id="UP000595564">
    <property type="component" value="Chromosome"/>
</dbReference>
<dbReference type="InterPro" id="IPR011257">
    <property type="entry name" value="DNA_glycosylase"/>
</dbReference>
<dbReference type="SUPFAM" id="SSF48150">
    <property type="entry name" value="DNA-glycosylase"/>
    <property type="match status" value="1"/>
</dbReference>
<dbReference type="KEGG" id="thyd:TTHT_1598"/>
<dbReference type="Pfam" id="PF09674">
    <property type="entry name" value="DUF2400"/>
    <property type="match status" value="1"/>
</dbReference>
<reference evidence="1 2" key="1">
    <citation type="journal article" date="2012" name="Extremophiles">
        <title>Thermotomaculum hydrothermale gen. nov., sp. nov., a novel heterotrophic thermophile within the phylum Acidobacteria from a deep-sea hydrothermal vent chimney in the Southern Okinawa Trough.</title>
        <authorList>
            <person name="Izumi H."/>
            <person name="Nunoura T."/>
            <person name="Miyazaki M."/>
            <person name="Mino S."/>
            <person name="Toki T."/>
            <person name="Takai K."/>
            <person name="Sako Y."/>
            <person name="Sawabe T."/>
            <person name="Nakagawa S."/>
        </authorList>
    </citation>
    <scope>NUCLEOTIDE SEQUENCE [LARGE SCALE GENOMIC DNA]</scope>
    <source>
        <strain evidence="1 2">AC55</strain>
    </source>
</reference>
<dbReference type="EMBL" id="AP017470">
    <property type="protein sequence ID" value="BBB33087.1"/>
    <property type="molecule type" value="Genomic_DNA"/>
</dbReference>
<organism evidence="1 2">
    <name type="scientific">Thermotomaculum hydrothermale</name>
    <dbReference type="NCBI Taxonomy" id="981385"/>
    <lineage>
        <taxon>Bacteria</taxon>
        <taxon>Pseudomonadati</taxon>
        <taxon>Acidobacteriota</taxon>
        <taxon>Holophagae</taxon>
        <taxon>Thermotomaculales</taxon>
        <taxon>Thermotomaculaceae</taxon>
        <taxon>Thermotomaculum</taxon>
    </lineage>
</organism>
<dbReference type="NCBIfam" id="TIGR02757">
    <property type="entry name" value="TIGR02757 family protein"/>
    <property type="match status" value="1"/>
</dbReference>
<evidence type="ECO:0000313" key="2">
    <source>
        <dbReference type="Proteomes" id="UP000595564"/>
    </source>
</evidence>
<protein>
    <recommendedName>
        <fullName evidence="3">TIGR02757 family protein</fullName>
    </recommendedName>
</protein>
<dbReference type="GO" id="GO:0003824">
    <property type="term" value="F:catalytic activity"/>
    <property type="evidence" value="ECO:0007669"/>
    <property type="project" value="InterPro"/>
</dbReference>
<proteinExistence type="predicted"/>
<dbReference type="InterPro" id="IPR023170">
    <property type="entry name" value="HhH_base_excis_C"/>
</dbReference>
<accession>A0A7R6PUT6</accession>
<dbReference type="GO" id="GO:0006281">
    <property type="term" value="P:DNA repair"/>
    <property type="evidence" value="ECO:0007669"/>
    <property type="project" value="InterPro"/>
</dbReference>
<evidence type="ECO:0000313" key="1">
    <source>
        <dbReference type="EMBL" id="BBB33087.1"/>
    </source>
</evidence>
<gene>
    <name evidence="1" type="ORF">TTHT_1598</name>
</gene>
<name>A0A7R6PUT6_9BACT</name>
<dbReference type="Gene3D" id="1.10.1670.10">
    <property type="entry name" value="Helix-hairpin-Helix base-excision DNA repair enzymes (C-terminal)"/>
    <property type="match status" value="1"/>
</dbReference>
<dbReference type="AlphaFoldDB" id="A0A7R6PUT6"/>
<dbReference type="RefSeq" id="WP_201327386.1">
    <property type="nucleotide sequence ID" value="NZ_AP017470.1"/>
</dbReference>
<keyword evidence="2" id="KW-1185">Reference proteome</keyword>
<dbReference type="InterPro" id="IPR014127">
    <property type="entry name" value="CHP02757"/>
</dbReference>
<evidence type="ECO:0008006" key="3">
    <source>
        <dbReference type="Google" id="ProtNLM"/>
    </source>
</evidence>
<sequence length="278" mass="32375">MNKEFKVVLDKLYNEMNSIEKVKNDPVSFPHKFKDEKDIEVSAFISACFAFGSVKKILETLDKIFKTMNFEPYHYLKNIDKKGIKEDFRGFVYRFVDENSIIEFLNSLSSVLKRKGRLIDLAEKNIIQTAENIFLEINSFADYPDLIKKSNLLPDIRKKSPCKRLNLFFRWMVRKDNVDFGLWRDKIKPSQLIIPLDTHILRISKRLGLTDRRDSSLKTALDISNSLKKFNPQDPIRYDFSLCHTGIQGICNADVSKAKCNLCSLQPFCIEGKMKEKI</sequence>